<evidence type="ECO:0000313" key="1">
    <source>
        <dbReference type="EMBL" id="CAF4255853.1"/>
    </source>
</evidence>
<feature type="non-terminal residue" evidence="1">
    <location>
        <position position="1"/>
    </location>
</feature>
<comment type="caution">
    <text evidence="1">The sequence shown here is derived from an EMBL/GenBank/DDBJ whole genome shotgun (WGS) entry which is preliminary data.</text>
</comment>
<dbReference type="AlphaFoldDB" id="A0A820EYD4"/>
<evidence type="ECO:0000313" key="2">
    <source>
        <dbReference type="Proteomes" id="UP000663874"/>
    </source>
</evidence>
<dbReference type="Proteomes" id="UP000663874">
    <property type="component" value="Unassembled WGS sequence"/>
</dbReference>
<sequence>LSNTIFMRPGAILYEINPYGCRHLSFNFRRWAEVFNLQHALWIPSKGNNGRTDNTCDRESSSILNINDIVNEVKGLIKDEAEYRNGYIRRALQIMNDTSIVDHPPSGFENILEFESGSSSRKTLKNCVNKLTAYNLFGLWNVDPKETIFNELTELFPQENKWFSAIKLKSQSEQQRIIDEEEFNIKIVSNYEQAIKIWQDYQDDNELNCSIELGQLHKDIGEYYGDAMHDYKMAEKYYDLA</sequence>
<proteinExistence type="predicted"/>
<organism evidence="1 2">
    <name type="scientific">Rotaria sordida</name>
    <dbReference type="NCBI Taxonomy" id="392033"/>
    <lineage>
        <taxon>Eukaryota</taxon>
        <taxon>Metazoa</taxon>
        <taxon>Spiralia</taxon>
        <taxon>Gnathifera</taxon>
        <taxon>Rotifera</taxon>
        <taxon>Eurotatoria</taxon>
        <taxon>Bdelloidea</taxon>
        <taxon>Philodinida</taxon>
        <taxon>Philodinidae</taxon>
        <taxon>Rotaria</taxon>
    </lineage>
</organism>
<accession>A0A820EYD4</accession>
<name>A0A820EYD4_9BILA</name>
<reference evidence="1" key="1">
    <citation type="submission" date="2021-02" db="EMBL/GenBank/DDBJ databases">
        <authorList>
            <person name="Nowell W R."/>
        </authorList>
    </citation>
    <scope>NUCLEOTIDE SEQUENCE</scope>
</reference>
<feature type="non-terminal residue" evidence="1">
    <location>
        <position position="241"/>
    </location>
</feature>
<protein>
    <submittedName>
        <fullName evidence="1">Uncharacterized protein</fullName>
    </submittedName>
</protein>
<gene>
    <name evidence="1" type="ORF">FNK824_LOCUS38836</name>
</gene>
<dbReference type="EMBL" id="CAJOBE010023247">
    <property type="protein sequence ID" value="CAF4255853.1"/>
    <property type="molecule type" value="Genomic_DNA"/>
</dbReference>